<keyword evidence="12" id="KW-1185">Reference proteome</keyword>
<evidence type="ECO:0000256" key="9">
    <source>
        <dbReference type="ARBA" id="ARBA00047957"/>
    </source>
</evidence>
<dbReference type="InterPro" id="IPR011671">
    <property type="entry name" value="tRNA_uracil_MeTrfase"/>
</dbReference>
<comment type="similarity">
    <text evidence="3 10">Belongs to the TRM44 family.</text>
</comment>
<dbReference type="GO" id="GO:0005737">
    <property type="term" value="C:cytoplasm"/>
    <property type="evidence" value="ECO:0007669"/>
    <property type="project" value="UniProtKB-SubCell"/>
</dbReference>
<dbReference type="InParanoid" id="A0A2J7QDP6"/>
<keyword evidence="5 10" id="KW-0489">Methyltransferase</keyword>
<dbReference type="OrthoDB" id="10047021at2759"/>
<comment type="subcellular location">
    <subcellularLocation>
        <location evidence="2 10">Cytoplasm</location>
    </subcellularLocation>
</comment>
<evidence type="ECO:0000256" key="10">
    <source>
        <dbReference type="RuleBase" id="RU368004"/>
    </source>
</evidence>
<dbReference type="PANTHER" id="PTHR21210">
    <property type="entry name" value="TRNA (URACIL-O(2)-)-METHYLTRANSFERASE-RELATED"/>
    <property type="match status" value="1"/>
</dbReference>
<evidence type="ECO:0000313" key="12">
    <source>
        <dbReference type="Proteomes" id="UP000235965"/>
    </source>
</evidence>
<dbReference type="PANTHER" id="PTHR21210:SF0">
    <property type="entry name" value="TRNA (URACIL-O(2)-)-METHYLTRANSFERASE-RELATED"/>
    <property type="match status" value="1"/>
</dbReference>
<organism evidence="11 12">
    <name type="scientific">Cryptotermes secundus</name>
    <dbReference type="NCBI Taxonomy" id="105785"/>
    <lineage>
        <taxon>Eukaryota</taxon>
        <taxon>Metazoa</taxon>
        <taxon>Ecdysozoa</taxon>
        <taxon>Arthropoda</taxon>
        <taxon>Hexapoda</taxon>
        <taxon>Insecta</taxon>
        <taxon>Pterygota</taxon>
        <taxon>Neoptera</taxon>
        <taxon>Polyneoptera</taxon>
        <taxon>Dictyoptera</taxon>
        <taxon>Blattodea</taxon>
        <taxon>Blattoidea</taxon>
        <taxon>Termitoidae</taxon>
        <taxon>Kalotermitidae</taxon>
        <taxon>Cryptotermitinae</taxon>
        <taxon>Cryptotermes</taxon>
    </lineage>
</organism>
<dbReference type="EMBL" id="NEVH01015817">
    <property type="protein sequence ID" value="PNF26712.1"/>
    <property type="molecule type" value="Genomic_DNA"/>
</dbReference>
<evidence type="ECO:0000256" key="7">
    <source>
        <dbReference type="ARBA" id="ARBA00022691"/>
    </source>
</evidence>
<dbReference type="AlphaFoldDB" id="A0A2J7QDP6"/>
<evidence type="ECO:0000256" key="8">
    <source>
        <dbReference type="ARBA" id="ARBA00022694"/>
    </source>
</evidence>
<dbReference type="InterPro" id="IPR029063">
    <property type="entry name" value="SAM-dependent_MTases_sf"/>
</dbReference>
<comment type="function">
    <text evidence="1">Probable adenosyl-L-methionine (AdoMet)-dependent tRNA (uracil-O(2)-)-methyltransferase.</text>
</comment>
<keyword evidence="4 10" id="KW-0963">Cytoplasm</keyword>
<evidence type="ECO:0000256" key="1">
    <source>
        <dbReference type="ARBA" id="ARBA00002778"/>
    </source>
</evidence>
<dbReference type="GO" id="GO:0030488">
    <property type="term" value="P:tRNA methylation"/>
    <property type="evidence" value="ECO:0007669"/>
    <property type="project" value="UniProtKB-UniRule"/>
</dbReference>
<comment type="catalytic activity">
    <reaction evidence="9 10">
        <text>uridine(44) in tRNA(Ser) + S-adenosyl-L-methionine = 2'-O-methyluridine(44) in tRNA(Ser) + S-adenosyl-L-homocysteine + H(+)</text>
        <dbReference type="Rhea" id="RHEA:43100"/>
        <dbReference type="Rhea" id="RHEA-COMP:10339"/>
        <dbReference type="Rhea" id="RHEA-COMP:10340"/>
        <dbReference type="ChEBI" id="CHEBI:15378"/>
        <dbReference type="ChEBI" id="CHEBI:57856"/>
        <dbReference type="ChEBI" id="CHEBI:59789"/>
        <dbReference type="ChEBI" id="CHEBI:65315"/>
        <dbReference type="ChEBI" id="CHEBI:74478"/>
        <dbReference type="EC" id="2.1.1.211"/>
    </reaction>
</comment>
<gene>
    <name evidence="11" type="ORF">B7P43_G03389</name>
</gene>
<sequence length="638" mass="73424">MSSNDQGNKIHHRTDATLEQFWKAVDIWNTSAHVVNRRLCGVICLFIGRILNSDVDHDVIVSKIRDASIPSVTSMEDDYILKTLEAAGIKTRKDNNISEMGVYICIKKLLPRNSDKFQPCLELVIIDKLQNVALFSGLQEDYEQPCLTPNFTYSFCYNEEKNQIILVINNESRACITSVAWIKDQLFPKIIKWAETAVIEDRSNRLVTSSLNLVNIAKYNKLYQQLKKKYGLQMVQMWPENTDPLKFVYEDVAIAAYLLLLWEHERLQRKTQNAYQTFVDLGCGNGLLVHILTSEGHQGIGLDVRKRKIWDFYPSNTKLQVQPIVPSAECLFPEADWLIGNHSDELTPWIPIFAARSSYRCRFFLLPCCCYELNGQKYQRVNSSHSQYMDYLDYIYKLCKICGFTAKIDKLRIPSTKRICLVGCERDYPEEDTQNVDRDIKVLIDSKTSRRMEAVSGEQSGRGLEKKGSDDKKWMQDVRIREKEEKVRNCTHLHSGLVEEIVKLVAEQLLKVQQNILVSDAESKERLWNAGGKLSLEKVASLIPRERLKNLKNECGGLQTLLKNNGHIFLVEHGYVQVRVPSAAVLIQNKKPVSWQRPHCQGNIRNVSRKQKPCWFQFNHPDGCPLSDEGCSYKHARM</sequence>
<dbReference type="Pfam" id="PF07757">
    <property type="entry name" value="AdoMet_MTase"/>
    <property type="match status" value="1"/>
</dbReference>
<proteinExistence type="inferred from homology"/>
<evidence type="ECO:0000313" key="11">
    <source>
        <dbReference type="EMBL" id="PNF26712.1"/>
    </source>
</evidence>
<reference evidence="11 12" key="1">
    <citation type="submission" date="2017-12" db="EMBL/GenBank/DDBJ databases">
        <title>Hemimetabolous genomes reveal molecular basis of termite eusociality.</title>
        <authorList>
            <person name="Harrison M.C."/>
            <person name="Jongepier E."/>
            <person name="Robertson H.M."/>
            <person name="Arning N."/>
            <person name="Bitard-Feildel T."/>
            <person name="Chao H."/>
            <person name="Childers C.P."/>
            <person name="Dinh H."/>
            <person name="Doddapaneni H."/>
            <person name="Dugan S."/>
            <person name="Gowin J."/>
            <person name="Greiner C."/>
            <person name="Han Y."/>
            <person name="Hu H."/>
            <person name="Hughes D.S.T."/>
            <person name="Huylmans A.-K."/>
            <person name="Kemena C."/>
            <person name="Kremer L.P.M."/>
            <person name="Lee S.L."/>
            <person name="Lopez-Ezquerra A."/>
            <person name="Mallet L."/>
            <person name="Monroy-Kuhn J.M."/>
            <person name="Moser A."/>
            <person name="Murali S.C."/>
            <person name="Muzny D.M."/>
            <person name="Otani S."/>
            <person name="Piulachs M.-D."/>
            <person name="Poelchau M."/>
            <person name="Qu J."/>
            <person name="Schaub F."/>
            <person name="Wada-Katsumata A."/>
            <person name="Worley K.C."/>
            <person name="Xie Q."/>
            <person name="Ylla G."/>
            <person name="Poulsen M."/>
            <person name="Gibbs R.A."/>
            <person name="Schal C."/>
            <person name="Richards S."/>
            <person name="Belles X."/>
            <person name="Korb J."/>
            <person name="Bornberg-Bauer E."/>
        </authorList>
    </citation>
    <scope>NUCLEOTIDE SEQUENCE [LARGE SCALE GENOMIC DNA]</scope>
    <source>
        <tissue evidence="11">Whole body</tissue>
    </source>
</reference>
<accession>A0A2J7QDP6</accession>
<dbReference type="FunCoup" id="A0A2J7QDP6">
    <property type="interactions" value="1381"/>
</dbReference>
<evidence type="ECO:0000256" key="3">
    <source>
        <dbReference type="ARBA" id="ARBA00009056"/>
    </source>
</evidence>
<comment type="function">
    <text evidence="10">Adenosyl-L-methionine (AdoMet)-dependent tRNA (uracil-O(2)-)-methyltransferase.</text>
</comment>
<dbReference type="GO" id="GO:0141101">
    <property type="term" value="F:tRNA(Ser) (uridine(44)-2'-O-)-methyltransferase activity"/>
    <property type="evidence" value="ECO:0007669"/>
    <property type="project" value="UniProtKB-EC"/>
</dbReference>
<keyword evidence="7 10" id="KW-0949">S-adenosyl-L-methionine</keyword>
<dbReference type="Proteomes" id="UP000235965">
    <property type="component" value="Unassembled WGS sequence"/>
</dbReference>
<dbReference type="SUPFAM" id="SSF53335">
    <property type="entry name" value="S-adenosyl-L-methionine-dependent methyltransferases"/>
    <property type="match status" value="1"/>
</dbReference>
<keyword evidence="6 10" id="KW-0808">Transferase</keyword>
<protein>
    <recommendedName>
        <fullName evidence="10">tRNA (uracil-O(2)-)-methyltransferase</fullName>
        <ecNumber evidence="10">2.1.1.211</ecNumber>
    </recommendedName>
</protein>
<evidence type="ECO:0000256" key="6">
    <source>
        <dbReference type="ARBA" id="ARBA00022679"/>
    </source>
</evidence>
<dbReference type="STRING" id="105785.A0A2J7QDP6"/>
<keyword evidence="8 10" id="KW-0819">tRNA processing</keyword>
<evidence type="ECO:0000256" key="2">
    <source>
        <dbReference type="ARBA" id="ARBA00004496"/>
    </source>
</evidence>
<comment type="caution">
    <text evidence="11">The sequence shown here is derived from an EMBL/GenBank/DDBJ whole genome shotgun (WGS) entry which is preliminary data.</text>
</comment>
<evidence type="ECO:0000256" key="5">
    <source>
        <dbReference type="ARBA" id="ARBA00022603"/>
    </source>
</evidence>
<dbReference type="EC" id="2.1.1.211" evidence="10"/>
<name>A0A2J7QDP6_9NEOP</name>
<evidence type="ECO:0000256" key="4">
    <source>
        <dbReference type="ARBA" id="ARBA00022490"/>
    </source>
</evidence>